<dbReference type="AlphaFoldDB" id="E9GB07"/>
<keyword evidence="1 3" id="KW-0378">Hydrolase</keyword>
<dbReference type="Pfam" id="PF20434">
    <property type="entry name" value="BD-FAE"/>
    <property type="match status" value="1"/>
</dbReference>
<accession>E9GB07</accession>
<dbReference type="GO" id="GO:0019441">
    <property type="term" value="P:L-tryptophan catabolic process to kynurenine"/>
    <property type="evidence" value="ECO:0000318"/>
    <property type="project" value="GO_Central"/>
</dbReference>
<dbReference type="InterPro" id="IPR027519">
    <property type="entry name" value="KFase_ver/fungi-typ"/>
</dbReference>
<reference evidence="5 6" key="1">
    <citation type="journal article" date="2011" name="Science">
        <title>The ecoresponsive genome of Daphnia pulex.</title>
        <authorList>
            <person name="Colbourne J.K."/>
            <person name="Pfrender M.E."/>
            <person name="Gilbert D."/>
            <person name="Thomas W.K."/>
            <person name="Tucker A."/>
            <person name="Oakley T.H."/>
            <person name="Tokishita S."/>
            <person name="Aerts A."/>
            <person name="Arnold G.J."/>
            <person name="Basu M.K."/>
            <person name="Bauer D.J."/>
            <person name="Caceres C.E."/>
            <person name="Carmel L."/>
            <person name="Casola C."/>
            <person name="Choi J.H."/>
            <person name="Detter J.C."/>
            <person name="Dong Q."/>
            <person name="Dusheyko S."/>
            <person name="Eads B.D."/>
            <person name="Frohlich T."/>
            <person name="Geiler-Samerotte K.A."/>
            <person name="Gerlach D."/>
            <person name="Hatcher P."/>
            <person name="Jogdeo S."/>
            <person name="Krijgsveld J."/>
            <person name="Kriventseva E.V."/>
            <person name="Kultz D."/>
            <person name="Laforsch C."/>
            <person name="Lindquist E."/>
            <person name="Lopez J."/>
            <person name="Manak J.R."/>
            <person name="Muller J."/>
            <person name="Pangilinan J."/>
            <person name="Patwardhan R.P."/>
            <person name="Pitluck S."/>
            <person name="Pritham E.J."/>
            <person name="Rechtsteiner A."/>
            <person name="Rho M."/>
            <person name="Rogozin I.B."/>
            <person name="Sakarya O."/>
            <person name="Salamov A."/>
            <person name="Schaack S."/>
            <person name="Shapiro H."/>
            <person name="Shiga Y."/>
            <person name="Skalitzky C."/>
            <person name="Smith Z."/>
            <person name="Souvorov A."/>
            <person name="Sung W."/>
            <person name="Tang Z."/>
            <person name="Tsuchiya D."/>
            <person name="Tu H."/>
            <person name="Vos H."/>
            <person name="Wang M."/>
            <person name="Wolf Y.I."/>
            <person name="Yamagata H."/>
            <person name="Yamada T."/>
            <person name="Ye Y."/>
            <person name="Shaw J.R."/>
            <person name="Andrews J."/>
            <person name="Crease T.J."/>
            <person name="Tang H."/>
            <person name="Lucas S.M."/>
            <person name="Robertson H.M."/>
            <person name="Bork P."/>
            <person name="Koonin E.V."/>
            <person name="Zdobnov E.M."/>
            <person name="Grigoriev I.V."/>
            <person name="Lynch M."/>
            <person name="Boore J.L."/>
        </authorList>
    </citation>
    <scope>NUCLEOTIDE SEQUENCE [LARGE SCALE GENOMIC DNA]</scope>
</reference>
<dbReference type="GO" id="GO:0005737">
    <property type="term" value="C:cytoplasm"/>
    <property type="evidence" value="ECO:0000318"/>
    <property type="project" value="GO_Central"/>
</dbReference>
<dbReference type="STRING" id="6669.E9GB07"/>
<organism evidence="5 6">
    <name type="scientific">Daphnia pulex</name>
    <name type="common">Water flea</name>
    <dbReference type="NCBI Taxonomy" id="6669"/>
    <lineage>
        <taxon>Eukaryota</taxon>
        <taxon>Metazoa</taxon>
        <taxon>Ecdysozoa</taxon>
        <taxon>Arthropoda</taxon>
        <taxon>Crustacea</taxon>
        <taxon>Branchiopoda</taxon>
        <taxon>Diplostraca</taxon>
        <taxon>Cladocera</taxon>
        <taxon>Anomopoda</taxon>
        <taxon>Daphniidae</taxon>
        <taxon>Daphnia</taxon>
    </lineage>
</organism>
<dbReference type="SUPFAM" id="SSF53474">
    <property type="entry name" value="alpha/beta-Hydrolases"/>
    <property type="match status" value="1"/>
</dbReference>
<comment type="function">
    <text evidence="3">Catalyzes the hydrolysis of N-formyl-L-kynurenine to L-kynurenine, the second step in the kynurenine pathway of tryptophan degradation. Required for elimination of toxic metabolites.</text>
</comment>
<feature type="short sequence motif" description="HGGXW" evidence="3">
    <location>
        <begin position="86"/>
        <end position="90"/>
    </location>
</feature>
<feature type="active site" evidence="3">
    <location>
        <position position="275"/>
    </location>
</feature>
<name>E9GB07_DAPPU</name>
<comment type="subunit">
    <text evidence="3">Homodimer.</text>
</comment>
<sequence>MEPEHWSFWDTQRLEDEYSPSKWSRRGPADWVFDNHVKLVTQVSNQVKEEIQCDLDIPYGKREGEKFDIFGAQLLPNDAPVFVYIHGGYWQALDRSISSYSVIPQFKAGHIVVVVGYELAPKVGLKDIILEIQSAISAVLKWAAERGSRSVVIAGHSAGSHLASMLLHDPQWQKSEPHLDLLHGMVHISGVFDVIPLVATSMNLPLNLDNETAKLMSPLHCFNQSMEKVLNIKQLLVVGENDPTEFKRQTSTYAQALLRAGFTDVHCKMMDSLDHFNIVEELRNEDYELTRLIVKLIS</sequence>
<dbReference type="Gene3D" id="3.40.50.1820">
    <property type="entry name" value="alpha/beta hydrolase"/>
    <property type="match status" value="1"/>
</dbReference>
<dbReference type="PhylomeDB" id="E9GB07"/>
<dbReference type="UniPathway" id="UPA00333">
    <property type="reaction ID" value="UER00454"/>
</dbReference>
<dbReference type="EC" id="3.5.1.9" evidence="3"/>
<dbReference type="InParanoid" id="E9GB07"/>
<dbReference type="KEGG" id="dpx:DAPPUDRAFT_315847"/>
<comment type="catalytic activity">
    <reaction evidence="3">
        <text>N-formyl-L-kynurenine + H2O = L-kynurenine + formate + H(+)</text>
        <dbReference type="Rhea" id="RHEA:13009"/>
        <dbReference type="ChEBI" id="CHEBI:15377"/>
        <dbReference type="ChEBI" id="CHEBI:15378"/>
        <dbReference type="ChEBI" id="CHEBI:15740"/>
        <dbReference type="ChEBI" id="CHEBI:57959"/>
        <dbReference type="ChEBI" id="CHEBI:58629"/>
        <dbReference type="EC" id="3.5.1.9"/>
    </reaction>
</comment>
<gene>
    <name evidence="5" type="ORF">DAPPUDRAFT_315847</name>
</gene>
<evidence type="ECO:0000256" key="2">
    <source>
        <dbReference type="ARBA" id="ARBA00023079"/>
    </source>
</evidence>
<dbReference type="Proteomes" id="UP000000305">
    <property type="component" value="Unassembled WGS sequence"/>
</dbReference>
<evidence type="ECO:0000313" key="5">
    <source>
        <dbReference type="EMBL" id="EFX83454.1"/>
    </source>
</evidence>
<dbReference type="PANTHER" id="PTHR48081:SF33">
    <property type="entry name" value="KYNURENINE FORMAMIDASE"/>
    <property type="match status" value="1"/>
</dbReference>
<keyword evidence="6" id="KW-1185">Reference proteome</keyword>
<proteinExistence type="inferred from homology"/>
<dbReference type="EMBL" id="GL732537">
    <property type="protein sequence ID" value="EFX83454.1"/>
    <property type="molecule type" value="Genomic_DNA"/>
</dbReference>
<evidence type="ECO:0000256" key="3">
    <source>
        <dbReference type="HAMAP-Rule" id="MF_03014"/>
    </source>
</evidence>
<dbReference type="eggNOG" id="KOG4627">
    <property type="taxonomic scope" value="Eukaryota"/>
</dbReference>
<dbReference type="HOGENOM" id="CLU_012494_4_7_1"/>
<dbReference type="ESTHER" id="dappu-e9gb07">
    <property type="family name" value="Kynurenine-formamidase"/>
</dbReference>
<dbReference type="PANTHER" id="PTHR48081">
    <property type="entry name" value="AB HYDROLASE SUPERFAMILY PROTEIN C4A8.06C"/>
    <property type="match status" value="1"/>
</dbReference>
<dbReference type="OMA" id="WAVAMPS"/>
<comment type="similarity">
    <text evidence="3">Belongs to the kynurenine formamidase family.</text>
</comment>
<keyword evidence="2 3" id="KW-0823">Tryptophan catabolism</keyword>
<dbReference type="InterPro" id="IPR049492">
    <property type="entry name" value="BD-FAE-like_dom"/>
</dbReference>
<protein>
    <recommendedName>
        <fullName evidence="3">Kynurenine formamidase</fullName>
        <shortName evidence="3">KFA</shortName>
        <shortName evidence="3">KFase</shortName>
        <ecNumber evidence="3">3.5.1.9</ecNumber>
    </recommendedName>
    <alternativeName>
        <fullName evidence="3">Arylformamidase</fullName>
    </alternativeName>
    <alternativeName>
        <fullName evidence="3">N-formylkynurenine formamidase</fullName>
        <shortName evidence="3">FKF</shortName>
    </alternativeName>
</protein>
<evidence type="ECO:0000256" key="1">
    <source>
        <dbReference type="ARBA" id="ARBA00022801"/>
    </source>
</evidence>
<feature type="active site" description="Nucleophile" evidence="3">
    <location>
        <position position="157"/>
    </location>
</feature>
<comment type="domain">
    <text evidence="3">The main chain amide nitrogen atoms of the second glycine and its adjacent residue in the HGGXW motif define the oxyanion hole, and stabilize the oxyanion that forms during the nucleophilic attack by the catalytic serine during substrate cleavage.</text>
</comment>
<dbReference type="HAMAP" id="MF_03014">
    <property type="entry name" value="KFase"/>
    <property type="match status" value="1"/>
</dbReference>
<dbReference type="InterPro" id="IPR050300">
    <property type="entry name" value="GDXG_lipolytic_enzyme"/>
</dbReference>
<feature type="active site" evidence="3">
    <location>
        <position position="242"/>
    </location>
</feature>
<evidence type="ECO:0000259" key="4">
    <source>
        <dbReference type="Pfam" id="PF20434"/>
    </source>
</evidence>
<dbReference type="OrthoDB" id="433474at2759"/>
<dbReference type="FunCoup" id="E9GB07">
    <property type="interactions" value="252"/>
</dbReference>
<comment type="pathway">
    <text evidence="3">Amino-acid degradation; L-tryptophan degradation via kynurenine pathway; L-kynurenine from L-tryptophan: step 2/2.</text>
</comment>
<evidence type="ECO:0000313" key="6">
    <source>
        <dbReference type="Proteomes" id="UP000000305"/>
    </source>
</evidence>
<feature type="domain" description="BD-FAE-like" evidence="4">
    <location>
        <begin position="68"/>
        <end position="167"/>
    </location>
</feature>
<dbReference type="InterPro" id="IPR029058">
    <property type="entry name" value="AB_hydrolase_fold"/>
</dbReference>
<dbReference type="GO" id="GO:0004061">
    <property type="term" value="F:arylformamidase activity"/>
    <property type="evidence" value="ECO:0007669"/>
    <property type="project" value="UniProtKB-UniRule"/>
</dbReference>